<dbReference type="Pfam" id="PF07690">
    <property type="entry name" value="MFS_1"/>
    <property type="match status" value="1"/>
</dbReference>
<dbReference type="InterPro" id="IPR036259">
    <property type="entry name" value="MFS_trans_sf"/>
</dbReference>
<feature type="transmembrane region" description="Helical" evidence="7">
    <location>
        <begin position="347"/>
        <end position="365"/>
    </location>
</feature>
<comment type="subcellular location">
    <subcellularLocation>
        <location evidence="1">Cell membrane</location>
        <topology evidence="1">Multi-pass membrane protein</topology>
    </subcellularLocation>
</comment>
<dbReference type="EMBL" id="CP021965">
    <property type="protein sequence ID" value="AWV36551.1"/>
    <property type="molecule type" value="Genomic_DNA"/>
</dbReference>
<keyword evidence="3" id="KW-1003">Cell membrane</keyword>
<dbReference type="PROSITE" id="PS50850">
    <property type="entry name" value="MFS"/>
    <property type="match status" value="1"/>
</dbReference>
<feature type="domain" description="Major facilitator superfamily (MFS) profile" evidence="8">
    <location>
        <begin position="1"/>
        <end position="369"/>
    </location>
</feature>
<evidence type="ECO:0000256" key="5">
    <source>
        <dbReference type="ARBA" id="ARBA00022989"/>
    </source>
</evidence>
<evidence type="ECO:0000313" key="11">
    <source>
        <dbReference type="Proteomes" id="UP000187323"/>
    </source>
</evidence>
<dbReference type="SUPFAM" id="SSF103473">
    <property type="entry name" value="MFS general substrate transporter"/>
    <property type="match status" value="1"/>
</dbReference>
<reference evidence="9 12" key="2">
    <citation type="submission" date="2017-06" db="EMBL/GenBank/DDBJ databases">
        <title>Complete genome sequence of Paenibacillus odorifer CBA7130.</title>
        <authorList>
            <person name="Nam Y.-D."/>
            <person name="Kang J."/>
            <person name="Chung W.-H."/>
        </authorList>
    </citation>
    <scope>NUCLEOTIDE SEQUENCE [LARGE SCALE GENOMIC DNA]</scope>
    <source>
        <strain evidence="9 12">CBA7130</strain>
    </source>
</reference>
<keyword evidence="6 7" id="KW-0472">Membrane</keyword>
<dbReference type="InterPro" id="IPR050171">
    <property type="entry name" value="MFS_Transporters"/>
</dbReference>
<name>A0AAD0KNS7_9BACL</name>
<feature type="transmembrane region" description="Helical" evidence="7">
    <location>
        <begin position="83"/>
        <end position="107"/>
    </location>
</feature>
<sequence>MFWFSSYIYVPVLSPYVEHLGSSYFMVGMVLGIYGLMQILFRIPIGIGSDYLNRRRPFIYLGLIASGVSCFLFMWGAQPGWALAARAVSGIAASAWVVYSVMFAGYFPKEEAGKAMGMLQFTTVIAQLTSMMISGYMVEHWGWNAPFLIGGIVAIAALILALRLPEQKQEKRQNAIQIKELAGVVKEPLLVKVSLLSVLAHCVLFITMFGYTPNQALNIGASKESLGWLTLAFMIPHAIATLYGSRLFGGLLGDRGKLMLGFAGSALFTLLIPSMPTLAALCLTQVGNGFMQGLIFPLLLSKSVSEIDPFKRATAMGFYQAVYAIGMSAGPFVAGWMSSVYGLTGGFWLGGIAAALATILSWVWMKDTKQKQLKET</sequence>
<evidence type="ECO:0000256" key="1">
    <source>
        <dbReference type="ARBA" id="ARBA00004651"/>
    </source>
</evidence>
<dbReference type="GO" id="GO:0022857">
    <property type="term" value="F:transmembrane transporter activity"/>
    <property type="evidence" value="ECO:0007669"/>
    <property type="project" value="InterPro"/>
</dbReference>
<dbReference type="PRINTS" id="PR01035">
    <property type="entry name" value="TCRTETA"/>
</dbReference>
<feature type="transmembrane region" description="Helical" evidence="7">
    <location>
        <begin position="226"/>
        <end position="244"/>
    </location>
</feature>
<dbReference type="Proteomes" id="UP000187323">
    <property type="component" value="Unassembled WGS sequence"/>
</dbReference>
<evidence type="ECO:0000259" key="8">
    <source>
        <dbReference type="PROSITE" id="PS50850"/>
    </source>
</evidence>
<keyword evidence="5 7" id="KW-1133">Transmembrane helix</keyword>
<evidence type="ECO:0000313" key="9">
    <source>
        <dbReference type="EMBL" id="AWV36551.1"/>
    </source>
</evidence>
<dbReference type="EMBL" id="MPTO01000020">
    <property type="protein sequence ID" value="OME16088.1"/>
    <property type="molecule type" value="Genomic_DNA"/>
</dbReference>
<evidence type="ECO:0000313" key="12">
    <source>
        <dbReference type="Proteomes" id="UP000249163"/>
    </source>
</evidence>
<evidence type="ECO:0000256" key="6">
    <source>
        <dbReference type="ARBA" id="ARBA00023136"/>
    </source>
</evidence>
<dbReference type="PANTHER" id="PTHR23517">
    <property type="entry name" value="RESISTANCE PROTEIN MDTM, PUTATIVE-RELATED-RELATED"/>
    <property type="match status" value="1"/>
</dbReference>
<gene>
    <name evidence="10" type="ORF">BSK47_21000</name>
    <name evidence="9" type="ORF">CD191_03340</name>
</gene>
<proteinExistence type="predicted"/>
<dbReference type="InterPro" id="IPR011701">
    <property type="entry name" value="MFS"/>
</dbReference>
<keyword evidence="4 7" id="KW-0812">Transmembrane</keyword>
<keyword evidence="2" id="KW-0813">Transport</keyword>
<dbReference type="Gene3D" id="1.20.1250.20">
    <property type="entry name" value="MFS general substrate transporter like domains"/>
    <property type="match status" value="1"/>
</dbReference>
<feature type="transmembrane region" description="Helical" evidence="7">
    <location>
        <begin position="189"/>
        <end position="211"/>
    </location>
</feature>
<dbReference type="AlphaFoldDB" id="A0AAD0KNS7"/>
<feature type="transmembrane region" description="Helical" evidence="7">
    <location>
        <begin position="20"/>
        <end position="37"/>
    </location>
</feature>
<feature type="transmembrane region" description="Helical" evidence="7">
    <location>
        <begin position="143"/>
        <end position="162"/>
    </location>
</feature>
<accession>A0AAD0KNS7</accession>
<dbReference type="InterPro" id="IPR020846">
    <property type="entry name" value="MFS_dom"/>
</dbReference>
<dbReference type="CDD" id="cd17490">
    <property type="entry name" value="MFS_YxlH_like"/>
    <property type="match status" value="1"/>
</dbReference>
<dbReference type="Proteomes" id="UP000249163">
    <property type="component" value="Chromosome"/>
</dbReference>
<evidence type="ECO:0000256" key="7">
    <source>
        <dbReference type="SAM" id="Phobius"/>
    </source>
</evidence>
<protein>
    <submittedName>
        <fullName evidence="9">MFS transporter</fullName>
    </submittedName>
</protein>
<feature type="transmembrane region" description="Helical" evidence="7">
    <location>
        <begin position="256"/>
        <end position="272"/>
    </location>
</feature>
<reference evidence="10 11" key="1">
    <citation type="submission" date="2016-10" db="EMBL/GenBank/DDBJ databases">
        <title>Paenibacillus species isolates.</title>
        <authorList>
            <person name="Beno S.M."/>
        </authorList>
    </citation>
    <scope>NUCLEOTIDE SEQUENCE [LARGE SCALE GENOMIC DNA]</scope>
    <source>
        <strain evidence="10 11">FSL H7-0918</strain>
    </source>
</reference>
<feature type="transmembrane region" description="Helical" evidence="7">
    <location>
        <begin position="119"/>
        <end position="137"/>
    </location>
</feature>
<feature type="transmembrane region" description="Helical" evidence="7">
    <location>
        <begin position="58"/>
        <end position="77"/>
    </location>
</feature>
<organism evidence="9 12">
    <name type="scientific">Paenibacillus odorifer</name>
    <dbReference type="NCBI Taxonomy" id="189426"/>
    <lineage>
        <taxon>Bacteria</taxon>
        <taxon>Bacillati</taxon>
        <taxon>Bacillota</taxon>
        <taxon>Bacilli</taxon>
        <taxon>Bacillales</taxon>
        <taxon>Paenibacillaceae</taxon>
        <taxon>Paenibacillus</taxon>
    </lineage>
</organism>
<evidence type="ECO:0000256" key="4">
    <source>
        <dbReference type="ARBA" id="ARBA00022692"/>
    </source>
</evidence>
<dbReference type="InterPro" id="IPR001958">
    <property type="entry name" value="Tet-R_TetA/multi-R_MdtG-like"/>
</dbReference>
<evidence type="ECO:0000256" key="3">
    <source>
        <dbReference type="ARBA" id="ARBA00022475"/>
    </source>
</evidence>
<evidence type="ECO:0000256" key="2">
    <source>
        <dbReference type="ARBA" id="ARBA00022448"/>
    </source>
</evidence>
<evidence type="ECO:0000313" key="10">
    <source>
        <dbReference type="EMBL" id="OME16088.1"/>
    </source>
</evidence>
<dbReference type="GO" id="GO:0005886">
    <property type="term" value="C:plasma membrane"/>
    <property type="evidence" value="ECO:0007669"/>
    <property type="project" value="UniProtKB-SubCell"/>
</dbReference>